<feature type="transmembrane region" description="Helical" evidence="8">
    <location>
        <begin position="60"/>
        <end position="77"/>
    </location>
</feature>
<evidence type="ECO:0000313" key="9">
    <source>
        <dbReference type="EMBL" id="MCM1986705.1"/>
    </source>
</evidence>
<feature type="transmembrane region" description="Helical" evidence="8">
    <location>
        <begin position="181"/>
        <end position="203"/>
    </location>
</feature>
<dbReference type="NCBIfam" id="TIGR04178">
    <property type="entry name" value="exo_archaeo"/>
    <property type="match status" value="1"/>
</dbReference>
<evidence type="ECO:0000256" key="3">
    <source>
        <dbReference type="ARBA" id="ARBA00022670"/>
    </source>
</evidence>
<evidence type="ECO:0000256" key="1">
    <source>
        <dbReference type="ARBA" id="ARBA00004651"/>
    </source>
</evidence>
<feature type="transmembrane region" description="Helical" evidence="8">
    <location>
        <begin position="83"/>
        <end position="102"/>
    </location>
</feature>
<dbReference type="EC" id="3.4.22.-" evidence="9"/>
<dbReference type="GO" id="GO:0008233">
    <property type="term" value="F:peptidase activity"/>
    <property type="evidence" value="ECO:0007669"/>
    <property type="project" value="UniProtKB-KW"/>
</dbReference>
<dbReference type="RefSeq" id="WP_250868061.1">
    <property type="nucleotide sequence ID" value="NZ_JAGSOI010000022.1"/>
</dbReference>
<dbReference type="AlphaFoldDB" id="A0A9E4ZFJ2"/>
<organism evidence="9 10">
    <name type="scientific">Methanococcoides seepicolus</name>
    <dbReference type="NCBI Taxonomy" id="2828780"/>
    <lineage>
        <taxon>Archaea</taxon>
        <taxon>Methanobacteriati</taxon>
        <taxon>Methanobacteriota</taxon>
        <taxon>Stenosarchaea group</taxon>
        <taxon>Methanomicrobia</taxon>
        <taxon>Methanosarcinales</taxon>
        <taxon>Methanosarcinaceae</taxon>
        <taxon>Methanococcoides</taxon>
    </lineage>
</organism>
<dbReference type="InterPro" id="IPR019127">
    <property type="entry name" value="Exosortase"/>
</dbReference>
<gene>
    <name evidence="9" type="primary">artC</name>
    <name evidence="9" type="ORF">KDK67_06780</name>
</gene>
<evidence type="ECO:0000256" key="7">
    <source>
        <dbReference type="ARBA" id="ARBA00023136"/>
    </source>
</evidence>
<dbReference type="NCBIfam" id="TIGR03762">
    <property type="entry name" value="archaeo_artC"/>
    <property type="match status" value="1"/>
</dbReference>
<evidence type="ECO:0000256" key="4">
    <source>
        <dbReference type="ARBA" id="ARBA00022692"/>
    </source>
</evidence>
<feature type="transmembrane region" description="Helical" evidence="8">
    <location>
        <begin position="114"/>
        <end position="135"/>
    </location>
</feature>
<keyword evidence="6 8" id="KW-1133">Transmembrane helix</keyword>
<proteinExistence type="predicted"/>
<feature type="transmembrane region" description="Helical" evidence="8">
    <location>
        <begin position="255"/>
        <end position="273"/>
    </location>
</feature>
<keyword evidence="10" id="KW-1185">Reference proteome</keyword>
<evidence type="ECO:0000256" key="2">
    <source>
        <dbReference type="ARBA" id="ARBA00022475"/>
    </source>
</evidence>
<dbReference type="InterPro" id="IPR026392">
    <property type="entry name" value="Exo/Archaeosortase_dom"/>
</dbReference>
<accession>A0A9E4ZFJ2</accession>
<sequence>MINENKNVFLILLILSLFTGATIEFSEGSTYVGIFLILAAAALVTRIRLTETRTIESSKLYISIGTFIAFADIFYNFRTNSQLGTLDTMVFFLGISLIAFGINNHQLRRMGEFGAYIAGIFTFLYLIFYTLFGALEIKFFHLFDHYFVLLPTVTVIKLAGIPIEVVATEAVKLSGVEDMTIVIGGPCSGLYSMFLLIGIVAGYSRIEKMNFSKTLYLLGFAVVVAYIANLVRVIILYIAAYSYGTEVMMSVHTHIGWIIFAIVAGGIMYIMNLKTGNNINKNKL</sequence>
<keyword evidence="5 9" id="KW-0378">Hydrolase</keyword>
<dbReference type="GO" id="GO:0006508">
    <property type="term" value="P:proteolysis"/>
    <property type="evidence" value="ECO:0007669"/>
    <property type="project" value="UniProtKB-KW"/>
</dbReference>
<reference evidence="9" key="2">
    <citation type="submission" date="2021-04" db="EMBL/GenBank/DDBJ databases">
        <authorList>
            <person name="Dong X."/>
        </authorList>
    </citation>
    <scope>NUCLEOTIDE SEQUENCE</scope>
    <source>
        <strain evidence="9">LLY</strain>
    </source>
</reference>
<evidence type="ECO:0000256" key="8">
    <source>
        <dbReference type="SAM" id="Phobius"/>
    </source>
</evidence>
<dbReference type="InterPro" id="IPR022504">
    <property type="entry name" value="Exosortase_arc"/>
</dbReference>
<keyword evidence="2" id="KW-1003">Cell membrane</keyword>
<reference evidence="9" key="1">
    <citation type="journal article" date="2021" name="mSystems">
        <title>Bacteria and Archaea Synergistically Convert Glycine Betaine to Biogenic Methane in the Formosa Cold Seep of the South China Sea.</title>
        <authorList>
            <person name="Li L."/>
            <person name="Zhang W."/>
            <person name="Zhang S."/>
            <person name="Song L."/>
            <person name="Sun Q."/>
            <person name="Zhang H."/>
            <person name="Xiang H."/>
            <person name="Dong X."/>
        </authorList>
    </citation>
    <scope>NUCLEOTIDE SEQUENCE</scope>
    <source>
        <strain evidence="9">LLY</strain>
    </source>
</reference>
<keyword evidence="7 8" id="KW-0472">Membrane</keyword>
<keyword evidence="3" id="KW-0645">Protease</keyword>
<dbReference type="GO" id="GO:0005886">
    <property type="term" value="C:plasma membrane"/>
    <property type="evidence" value="ECO:0007669"/>
    <property type="project" value="UniProtKB-SubCell"/>
</dbReference>
<dbReference type="Pfam" id="PF09721">
    <property type="entry name" value="Exosortase_EpsH"/>
    <property type="match status" value="1"/>
</dbReference>
<keyword evidence="4 8" id="KW-0812">Transmembrane</keyword>
<comment type="subcellular location">
    <subcellularLocation>
        <location evidence="1">Cell membrane</location>
        <topology evidence="1">Multi-pass membrane protein</topology>
    </subcellularLocation>
</comment>
<protein>
    <submittedName>
        <fullName evidence="9">Archaeosortase C</fullName>
        <ecNumber evidence="9">3.4.22.-</ecNumber>
    </submittedName>
</protein>
<feature type="transmembrane region" description="Helical" evidence="8">
    <location>
        <begin position="215"/>
        <end position="243"/>
    </location>
</feature>
<dbReference type="Proteomes" id="UP001056766">
    <property type="component" value="Unassembled WGS sequence"/>
</dbReference>
<dbReference type="EMBL" id="JAGSOI010000022">
    <property type="protein sequence ID" value="MCM1986705.1"/>
    <property type="molecule type" value="Genomic_DNA"/>
</dbReference>
<comment type="caution">
    <text evidence="9">The sequence shown here is derived from an EMBL/GenBank/DDBJ whole genome shotgun (WGS) entry which is preliminary data.</text>
</comment>
<evidence type="ECO:0000313" key="10">
    <source>
        <dbReference type="Proteomes" id="UP001056766"/>
    </source>
</evidence>
<evidence type="ECO:0000256" key="5">
    <source>
        <dbReference type="ARBA" id="ARBA00022801"/>
    </source>
</evidence>
<evidence type="ECO:0000256" key="6">
    <source>
        <dbReference type="ARBA" id="ARBA00022989"/>
    </source>
</evidence>
<name>A0A9E4ZFJ2_9EURY</name>
<feature type="transmembrane region" description="Helical" evidence="8">
    <location>
        <begin position="30"/>
        <end position="48"/>
    </location>
</feature>